<keyword evidence="4 6" id="KW-1133">Transmembrane helix</keyword>
<feature type="transmembrane region" description="Helical" evidence="6">
    <location>
        <begin position="16"/>
        <end position="35"/>
    </location>
</feature>
<evidence type="ECO:0000313" key="7">
    <source>
        <dbReference type="EMBL" id="EGX54759.1"/>
    </source>
</evidence>
<dbReference type="GO" id="GO:0005886">
    <property type="term" value="C:plasma membrane"/>
    <property type="evidence" value="ECO:0007669"/>
    <property type="project" value="UniProtKB-SubCell"/>
</dbReference>
<organism evidence="7 8">
    <name type="scientific">Streptomyces zinciresistens K42</name>
    <dbReference type="NCBI Taxonomy" id="700597"/>
    <lineage>
        <taxon>Bacteria</taxon>
        <taxon>Bacillati</taxon>
        <taxon>Actinomycetota</taxon>
        <taxon>Actinomycetes</taxon>
        <taxon>Kitasatosporales</taxon>
        <taxon>Streptomycetaceae</taxon>
        <taxon>Streptomyces</taxon>
    </lineage>
</organism>
<evidence type="ECO:0000256" key="3">
    <source>
        <dbReference type="ARBA" id="ARBA00022692"/>
    </source>
</evidence>
<dbReference type="Pfam" id="PF01943">
    <property type="entry name" value="Polysacc_synt"/>
    <property type="match status" value="1"/>
</dbReference>
<evidence type="ECO:0000256" key="4">
    <source>
        <dbReference type="ARBA" id="ARBA00022989"/>
    </source>
</evidence>
<feature type="transmembrane region" description="Helical" evidence="6">
    <location>
        <begin position="299"/>
        <end position="318"/>
    </location>
</feature>
<dbReference type="PANTHER" id="PTHR30250:SF11">
    <property type="entry name" value="O-ANTIGEN TRANSPORTER-RELATED"/>
    <property type="match status" value="1"/>
</dbReference>
<evidence type="ECO:0000256" key="2">
    <source>
        <dbReference type="ARBA" id="ARBA00022475"/>
    </source>
</evidence>
<comment type="subcellular location">
    <subcellularLocation>
        <location evidence="1">Cell membrane</location>
        <topology evidence="1">Multi-pass membrane protein</topology>
    </subcellularLocation>
</comment>
<comment type="caution">
    <text evidence="7">The sequence shown here is derived from an EMBL/GenBank/DDBJ whole genome shotgun (WGS) entry which is preliminary data.</text>
</comment>
<evidence type="ECO:0000256" key="5">
    <source>
        <dbReference type="ARBA" id="ARBA00023136"/>
    </source>
</evidence>
<dbReference type="InterPro" id="IPR050833">
    <property type="entry name" value="Poly_Biosynth_Transport"/>
</dbReference>
<feature type="transmembrane region" description="Helical" evidence="6">
    <location>
        <begin position="47"/>
        <end position="70"/>
    </location>
</feature>
<protein>
    <recommendedName>
        <fullName evidence="9">Polysaccharide biosynthesis protein C-terminal domain-containing protein</fullName>
    </recommendedName>
</protein>
<keyword evidence="8" id="KW-1185">Reference proteome</keyword>
<name>G2GP09_9ACTN</name>
<dbReference type="EMBL" id="AGBF01000333">
    <property type="protein sequence ID" value="EGX54759.1"/>
    <property type="molecule type" value="Genomic_DNA"/>
</dbReference>
<keyword evidence="5 6" id="KW-0472">Membrane</keyword>
<dbReference type="AlphaFoldDB" id="G2GP09"/>
<evidence type="ECO:0000256" key="6">
    <source>
        <dbReference type="SAM" id="Phobius"/>
    </source>
</evidence>
<evidence type="ECO:0008006" key="9">
    <source>
        <dbReference type="Google" id="ProtNLM"/>
    </source>
</evidence>
<feature type="transmembrane region" description="Helical" evidence="6">
    <location>
        <begin position="361"/>
        <end position="380"/>
    </location>
</feature>
<accession>G2GP09</accession>
<feature type="transmembrane region" description="Helical" evidence="6">
    <location>
        <begin position="178"/>
        <end position="197"/>
    </location>
</feature>
<dbReference type="PATRIC" id="fig|700597.3.peg.7059"/>
<feature type="transmembrane region" description="Helical" evidence="6">
    <location>
        <begin position="386"/>
        <end position="405"/>
    </location>
</feature>
<dbReference type="Proteomes" id="UP000004217">
    <property type="component" value="Unassembled WGS sequence"/>
</dbReference>
<reference evidence="7 8" key="1">
    <citation type="submission" date="2011-08" db="EMBL/GenBank/DDBJ databases">
        <authorList>
            <person name="Lin Y."/>
            <person name="Hao X."/>
            <person name="Johnstone L."/>
            <person name="Miller S.J."/>
            <person name="Wei G."/>
            <person name="Rensing C."/>
        </authorList>
    </citation>
    <scope>NUCLEOTIDE SEQUENCE [LARGE SCALE GENOMIC DNA]</scope>
    <source>
        <strain evidence="7 8">K42</strain>
    </source>
</reference>
<feature type="transmembrane region" description="Helical" evidence="6">
    <location>
        <begin position="218"/>
        <end position="244"/>
    </location>
</feature>
<feature type="transmembrane region" description="Helical" evidence="6">
    <location>
        <begin position="115"/>
        <end position="137"/>
    </location>
</feature>
<evidence type="ECO:0000256" key="1">
    <source>
        <dbReference type="ARBA" id="ARBA00004651"/>
    </source>
</evidence>
<feature type="transmembrane region" description="Helical" evidence="6">
    <location>
        <begin position="149"/>
        <end position="172"/>
    </location>
</feature>
<dbReference type="RefSeq" id="WP_007505166.1">
    <property type="nucleotide sequence ID" value="NZ_AGBF01000333.1"/>
</dbReference>
<feature type="transmembrane region" description="Helical" evidence="6">
    <location>
        <begin position="330"/>
        <end position="349"/>
    </location>
</feature>
<feature type="non-terminal residue" evidence="7">
    <location>
        <position position="1"/>
    </location>
</feature>
<feature type="transmembrane region" description="Helical" evidence="6">
    <location>
        <begin position="82"/>
        <end position="109"/>
    </location>
</feature>
<keyword evidence="2" id="KW-1003">Cell membrane</keyword>
<evidence type="ECO:0000313" key="8">
    <source>
        <dbReference type="Proteomes" id="UP000004217"/>
    </source>
</evidence>
<dbReference type="PANTHER" id="PTHR30250">
    <property type="entry name" value="PST FAMILY PREDICTED COLANIC ACID TRANSPORTER"/>
    <property type="match status" value="1"/>
</dbReference>
<feature type="transmembrane region" description="Helical" evidence="6">
    <location>
        <begin position="256"/>
        <end position="278"/>
    </location>
</feature>
<sequence>LSAVLPREPLLRNGHLLALSSLVNAVLGAVFWVLATRWYDDRTVGLNYATVSAATLLSTIGQLNLADFLVRFVPAAGRHTRSLILTCYAVSIACSVLVSVGFLLLVPVVTPGLGFLLSPLTGLFFVAYTAAYAIFALQDGALTGVRHPGWVAAENVVFAAVKILLLAAAAALTLFTGILVSWAGALIVALLVANVLLMRHAVPRHESRAPRAARPPRMVGYATADYAGSLFRMAAYSLVPLLVLNTLGPEQSAYYSLAWIVGYVPYLLATNMGSSLIVEAADDPRRLAEHFSRVLRHSALLMAAGTVLIVLVAPRLLAFFGPEYARHGTTLLRLLALSALPNLLVSLAVDVARMRRRLRMVVGLQLALCVLVLVLARVLLPALGLAGGGLAWLLALTVLALHLVIRRSRWLPRRPAPAPRTENVPHQEK</sequence>
<gene>
    <name evidence="7" type="ORF">SZN_36324</name>
</gene>
<keyword evidence="3 6" id="KW-0812">Transmembrane</keyword>
<proteinExistence type="predicted"/>
<dbReference type="InterPro" id="IPR002797">
    <property type="entry name" value="Polysacc_synth"/>
</dbReference>